<dbReference type="GO" id="GO:0009245">
    <property type="term" value="P:lipid A biosynthetic process"/>
    <property type="evidence" value="ECO:0007669"/>
    <property type="project" value="TreeGrafter"/>
</dbReference>
<feature type="site" description="Transition state stabilizer" evidence="8">
    <location>
        <position position="200"/>
    </location>
</feature>
<dbReference type="RefSeq" id="WP_034347490.1">
    <property type="nucleotide sequence ID" value="NZ_FZNG01000002.1"/>
</dbReference>
<evidence type="ECO:0000256" key="8">
    <source>
        <dbReference type="PIRSR" id="PIRSR639901-2"/>
    </source>
</evidence>
<evidence type="ECO:0000256" key="2">
    <source>
        <dbReference type="ARBA" id="ARBA00012621"/>
    </source>
</evidence>
<comment type="pathway">
    <text evidence="1 9">Bacterial outer membrane biogenesis; LPS core biosynthesis.</text>
</comment>
<evidence type="ECO:0000256" key="7">
    <source>
        <dbReference type="PIRSR" id="PIRSR639901-1"/>
    </source>
</evidence>
<dbReference type="AlphaFoldDB" id="A0A4U8SFE6"/>
<sequence>MNLLYYILLCFMHILALPLLCVLSLKEKYKRSIPFRFLIPKNRSKEYYDIWLHACSVGEVQSLQTLIDSIPQTQHIFLSVITQTGYKQAQTLYAKYENLSIDYLPFETFIPLFAPTCKKLFVFEAELWLMLFIHAKRKGATTKLINARISSRSAKRYQKLKWFYKHFFSFVDSVLSQSNEDTERLKLLGANNVKTIGNLKLLNPIKPKISYKKPQSLIIVAASTHANEEEFVLNAWKKVKIAWQNNTESHMHTSNDDLKNNKCNTHIYNVCKDLCLQQNESIYKDSKKSFLIVAPRHPERFYSVLQLCKRYGKTICLSELQNNSLLNLDAICADILLVDTIGSLIDFYAISDIVILGGAFAKVGGHNPLEPATFHNVLISGTEIFNQKALFTYIQNYYLVNSSDSLEQLLYHYKQLMIASVNKDLCSNMIKSILE</sequence>
<dbReference type="PANTHER" id="PTHR42755">
    <property type="entry name" value="3-DEOXY-MANNO-OCTULOSONATE CYTIDYLYLTRANSFERASE"/>
    <property type="match status" value="1"/>
</dbReference>
<evidence type="ECO:0000313" key="11">
    <source>
        <dbReference type="EMBL" id="TLD84950.1"/>
    </source>
</evidence>
<dbReference type="GO" id="GO:0043842">
    <property type="term" value="F:Kdo transferase activity"/>
    <property type="evidence" value="ECO:0007669"/>
    <property type="project" value="UniProtKB-EC"/>
</dbReference>
<evidence type="ECO:0000256" key="5">
    <source>
        <dbReference type="ARBA" id="ARBA00031445"/>
    </source>
</evidence>
<evidence type="ECO:0000256" key="3">
    <source>
        <dbReference type="ARBA" id="ARBA00019077"/>
    </source>
</evidence>
<organism evidence="11 12">
    <name type="scientific">Helicobacter trogontum</name>
    <dbReference type="NCBI Taxonomy" id="50960"/>
    <lineage>
        <taxon>Bacteria</taxon>
        <taxon>Pseudomonadati</taxon>
        <taxon>Campylobacterota</taxon>
        <taxon>Epsilonproteobacteria</taxon>
        <taxon>Campylobacterales</taxon>
        <taxon>Helicobacteraceae</taxon>
        <taxon>Helicobacter</taxon>
    </lineage>
</organism>
<evidence type="ECO:0000256" key="1">
    <source>
        <dbReference type="ARBA" id="ARBA00004713"/>
    </source>
</evidence>
<accession>A0A4U8SFE6</accession>
<feature type="active site" description="Proton acceptor" evidence="7">
    <location>
        <position position="59"/>
    </location>
</feature>
<dbReference type="Pfam" id="PF04413">
    <property type="entry name" value="Glycos_transf_N"/>
    <property type="match status" value="1"/>
</dbReference>
<protein>
    <recommendedName>
        <fullName evidence="3 9">3-deoxy-D-manno-octulosonic acid transferase</fullName>
        <shortName evidence="9">Kdo transferase</shortName>
        <ecNumber evidence="2 9">2.4.99.12</ecNumber>
    </recommendedName>
    <alternativeName>
        <fullName evidence="5 9">Lipid IV(A) 3-deoxy-D-manno-octulosonic acid transferase</fullName>
    </alternativeName>
</protein>
<evidence type="ECO:0000256" key="4">
    <source>
        <dbReference type="ARBA" id="ARBA00022679"/>
    </source>
</evidence>
<dbReference type="InterPro" id="IPR007507">
    <property type="entry name" value="Glycos_transf_N"/>
</dbReference>
<dbReference type="PANTHER" id="PTHR42755:SF1">
    <property type="entry name" value="3-DEOXY-D-MANNO-OCTULOSONIC ACID TRANSFERASE, MITOCHONDRIAL-RELATED"/>
    <property type="match status" value="1"/>
</dbReference>
<dbReference type="GO" id="GO:0009244">
    <property type="term" value="P:lipopolysaccharide core region biosynthetic process"/>
    <property type="evidence" value="ECO:0007669"/>
    <property type="project" value="UniProtKB-UniRule"/>
</dbReference>
<evidence type="ECO:0000259" key="10">
    <source>
        <dbReference type="Pfam" id="PF04413"/>
    </source>
</evidence>
<comment type="catalytic activity">
    <reaction evidence="6 9">
        <text>lipid IVA (E. coli) + CMP-3-deoxy-beta-D-manno-octulosonate = alpha-Kdo-(2-&gt;6)-lipid IVA (E. coli) + CMP + H(+)</text>
        <dbReference type="Rhea" id="RHEA:28066"/>
        <dbReference type="ChEBI" id="CHEBI:15378"/>
        <dbReference type="ChEBI" id="CHEBI:58603"/>
        <dbReference type="ChEBI" id="CHEBI:60364"/>
        <dbReference type="ChEBI" id="CHEBI:60377"/>
        <dbReference type="ChEBI" id="CHEBI:85987"/>
        <dbReference type="EC" id="2.4.99.12"/>
    </reaction>
</comment>
<comment type="subcellular location">
    <subcellularLocation>
        <location evidence="9">Cell membrane</location>
    </subcellularLocation>
</comment>
<keyword evidence="9" id="KW-0812">Transmembrane</keyword>
<keyword evidence="9" id="KW-0472">Membrane</keyword>
<evidence type="ECO:0000256" key="9">
    <source>
        <dbReference type="RuleBase" id="RU365103"/>
    </source>
</evidence>
<keyword evidence="4 9" id="KW-0808">Transferase</keyword>
<keyword evidence="9" id="KW-0448">Lipopolysaccharide biosynthesis</keyword>
<dbReference type="EMBL" id="JRPL02000001">
    <property type="protein sequence ID" value="TLD84950.1"/>
    <property type="molecule type" value="Genomic_DNA"/>
</dbReference>
<dbReference type="GO" id="GO:0005886">
    <property type="term" value="C:plasma membrane"/>
    <property type="evidence" value="ECO:0007669"/>
    <property type="project" value="UniProtKB-SubCell"/>
</dbReference>
<feature type="transmembrane region" description="Helical" evidence="9">
    <location>
        <begin position="6"/>
        <end position="25"/>
    </location>
</feature>
<reference evidence="11 12" key="1">
    <citation type="journal article" date="2014" name="Genome Announc.">
        <title>Draft genome sequences of eight enterohepatic helicobacter species isolated from both laboratory and wild rodents.</title>
        <authorList>
            <person name="Sheh A."/>
            <person name="Shen Z."/>
            <person name="Fox J.G."/>
        </authorList>
    </citation>
    <scope>NUCLEOTIDE SEQUENCE [LARGE SCALE GENOMIC DNA]</scope>
    <source>
        <strain evidence="11 12">ATCC 700114</strain>
    </source>
</reference>
<dbReference type="OrthoDB" id="9789797at2"/>
<keyword evidence="9" id="KW-1003">Cell membrane</keyword>
<dbReference type="Gene3D" id="3.40.50.2000">
    <property type="entry name" value="Glycogen Phosphorylase B"/>
    <property type="match status" value="1"/>
</dbReference>
<dbReference type="UniPathway" id="UPA00958"/>
<comment type="similarity">
    <text evidence="9">Belongs to the glycosyltransferase group 1 family.</text>
</comment>
<keyword evidence="9" id="KW-1133">Transmembrane helix</keyword>
<gene>
    <name evidence="11" type="ORF">LS81_000915</name>
</gene>
<proteinExistence type="inferred from homology"/>
<dbReference type="Gene3D" id="3.40.50.11720">
    <property type="entry name" value="3-Deoxy-D-manno-octulosonic-acid transferase, N-terminal domain"/>
    <property type="match status" value="1"/>
</dbReference>
<dbReference type="InterPro" id="IPR039901">
    <property type="entry name" value="Kdotransferase"/>
</dbReference>
<comment type="caution">
    <text evidence="11">The sequence shown here is derived from an EMBL/GenBank/DDBJ whole genome shotgun (WGS) entry which is preliminary data.</text>
</comment>
<evidence type="ECO:0000256" key="6">
    <source>
        <dbReference type="ARBA" id="ARBA00049183"/>
    </source>
</evidence>
<name>A0A4U8SFE6_9HELI</name>
<feature type="domain" description="3-deoxy-D-manno-octulosonic-acid transferase N-terminal" evidence="10">
    <location>
        <begin position="36"/>
        <end position="201"/>
    </location>
</feature>
<comment type="function">
    <text evidence="9">Involved in lipopolysaccharide (LPS) biosynthesis. Catalyzes the transfer of 3-deoxy-D-manno-octulosonate (Kdo) residue(s) from CMP-Kdo to lipid IV(A), the tetraacyldisaccharide-1,4'-bisphosphate precursor of lipid A.</text>
</comment>
<feature type="site" description="Transition state stabilizer" evidence="8">
    <location>
        <position position="124"/>
    </location>
</feature>
<dbReference type="Proteomes" id="UP000029878">
    <property type="component" value="Unassembled WGS sequence"/>
</dbReference>
<dbReference type="InterPro" id="IPR038107">
    <property type="entry name" value="Glycos_transf_N_sf"/>
</dbReference>
<evidence type="ECO:0000313" key="12">
    <source>
        <dbReference type="Proteomes" id="UP000029878"/>
    </source>
</evidence>
<dbReference type="EC" id="2.4.99.12" evidence="2 9"/>